<dbReference type="PANTHER" id="PTHR30026">
    <property type="entry name" value="OUTER MEMBRANE PROTEIN TOLC"/>
    <property type="match status" value="1"/>
</dbReference>
<sequence>MRSTLAVTLGFCCTILLSGPMSAQSAPAKLDTLGTPFTFPAFVDGILANHPVAAQARLVADQARSDLRTAWGAFDPTVTASWDQKKFGGTQYYNYFDAELKIPLPIGADVTIAFDRTMGRYFNPDRRTEANGTFEAGISIPLGQRILTDERRNALQQARAARDAGDADRTAIVNKLLFSAAKDYGAWYESWRRRVIAQEGEALAEFRLQAVRRRVANGESAPIDTIEALLELQRREVTRFEAEASFYLSSLDVTAYLWDDAGRPAPLPADAKPVLLGIDRVGIDSTRLEELLDVATRRNPDLLKVQARIKQAEAQRLFSTQALLPLAEAKLAGLGASDSEQSFFDGERLDNNYKAGLSIKSPLLFLKETGRFASAGQRLEFQRLERDRVRREVEFDARAAIFDIFNLERLRQRQAANVRNAGLLRDAEQVRYENGESTLLILNLRERLVLDEAVKLAAVEAKVAGARAALAVATGDRTLLLKQN</sequence>
<keyword evidence="5" id="KW-0998">Cell outer membrane</keyword>
<keyword evidence="6" id="KW-0732">Signal</keyword>
<comment type="subcellular location">
    <subcellularLocation>
        <location evidence="1">Cell outer membrane</location>
    </subcellularLocation>
</comment>
<accession>A0A6M4IGW1</accession>
<dbReference type="GO" id="GO:0015562">
    <property type="term" value="F:efflux transmembrane transporter activity"/>
    <property type="evidence" value="ECO:0007669"/>
    <property type="project" value="InterPro"/>
</dbReference>
<dbReference type="Gene3D" id="1.20.1600.10">
    <property type="entry name" value="Outer membrane efflux proteins (OEP)"/>
    <property type="match status" value="1"/>
</dbReference>
<keyword evidence="8" id="KW-1185">Reference proteome</keyword>
<evidence type="ECO:0000256" key="4">
    <source>
        <dbReference type="ARBA" id="ARBA00023136"/>
    </source>
</evidence>
<dbReference type="EMBL" id="CP053085">
    <property type="protein sequence ID" value="QJR34334.1"/>
    <property type="molecule type" value="Genomic_DNA"/>
</dbReference>
<name>A0A6M4IGW1_9BACT</name>
<evidence type="ECO:0000256" key="2">
    <source>
        <dbReference type="ARBA" id="ARBA00022452"/>
    </source>
</evidence>
<protein>
    <submittedName>
        <fullName evidence="7">TolC family protein</fullName>
    </submittedName>
</protein>
<keyword evidence="3" id="KW-0812">Transmembrane</keyword>
<gene>
    <name evidence="7" type="ORF">HKW67_01745</name>
</gene>
<evidence type="ECO:0000313" key="8">
    <source>
        <dbReference type="Proteomes" id="UP000500938"/>
    </source>
</evidence>
<dbReference type="Proteomes" id="UP000500938">
    <property type="component" value="Chromosome"/>
</dbReference>
<keyword evidence="2" id="KW-1134">Transmembrane beta strand</keyword>
<dbReference type="KEGG" id="ggr:HKW67_01745"/>
<feature type="chain" id="PRO_5026671655" evidence="6">
    <location>
        <begin position="24"/>
        <end position="484"/>
    </location>
</feature>
<dbReference type="InterPro" id="IPR051906">
    <property type="entry name" value="TolC-like"/>
</dbReference>
<reference evidence="7 8" key="1">
    <citation type="submission" date="2020-05" db="EMBL/GenBank/DDBJ databases">
        <title>Complete genome sequence of Gemmatimonas greenlandica TET16.</title>
        <authorList>
            <person name="Zeng Y."/>
        </authorList>
    </citation>
    <scope>NUCLEOTIDE SEQUENCE [LARGE SCALE GENOMIC DNA]</scope>
    <source>
        <strain evidence="7 8">TET16</strain>
    </source>
</reference>
<evidence type="ECO:0000313" key="7">
    <source>
        <dbReference type="EMBL" id="QJR34334.1"/>
    </source>
</evidence>
<evidence type="ECO:0000256" key="5">
    <source>
        <dbReference type="ARBA" id="ARBA00023237"/>
    </source>
</evidence>
<dbReference type="RefSeq" id="WP_171223760.1">
    <property type="nucleotide sequence ID" value="NZ_CP053085.1"/>
</dbReference>
<dbReference type="SUPFAM" id="SSF56954">
    <property type="entry name" value="Outer membrane efflux proteins (OEP)"/>
    <property type="match status" value="1"/>
</dbReference>
<dbReference type="GO" id="GO:0009279">
    <property type="term" value="C:cell outer membrane"/>
    <property type="evidence" value="ECO:0007669"/>
    <property type="project" value="UniProtKB-SubCell"/>
</dbReference>
<proteinExistence type="predicted"/>
<dbReference type="AlphaFoldDB" id="A0A6M4IGW1"/>
<dbReference type="PANTHER" id="PTHR30026:SF21">
    <property type="entry name" value="SLR1270 PROTEIN"/>
    <property type="match status" value="1"/>
</dbReference>
<evidence type="ECO:0000256" key="1">
    <source>
        <dbReference type="ARBA" id="ARBA00004442"/>
    </source>
</evidence>
<dbReference type="GO" id="GO:0015288">
    <property type="term" value="F:porin activity"/>
    <property type="evidence" value="ECO:0007669"/>
    <property type="project" value="TreeGrafter"/>
</dbReference>
<dbReference type="GO" id="GO:1990281">
    <property type="term" value="C:efflux pump complex"/>
    <property type="evidence" value="ECO:0007669"/>
    <property type="project" value="TreeGrafter"/>
</dbReference>
<evidence type="ECO:0000256" key="6">
    <source>
        <dbReference type="SAM" id="SignalP"/>
    </source>
</evidence>
<evidence type="ECO:0000256" key="3">
    <source>
        <dbReference type="ARBA" id="ARBA00022692"/>
    </source>
</evidence>
<feature type="signal peptide" evidence="6">
    <location>
        <begin position="1"/>
        <end position="23"/>
    </location>
</feature>
<organism evidence="7 8">
    <name type="scientific">Gemmatimonas groenlandica</name>
    <dbReference type="NCBI Taxonomy" id="2732249"/>
    <lineage>
        <taxon>Bacteria</taxon>
        <taxon>Pseudomonadati</taxon>
        <taxon>Gemmatimonadota</taxon>
        <taxon>Gemmatimonadia</taxon>
        <taxon>Gemmatimonadales</taxon>
        <taxon>Gemmatimonadaceae</taxon>
        <taxon>Gemmatimonas</taxon>
    </lineage>
</organism>
<keyword evidence="4" id="KW-0472">Membrane</keyword>